<dbReference type="PROSITE" id="PS51918">
    <property type="entry name" value="RADICAL_SAM"/>
    <property type="match status" value="1"/>
</dbReference>
<accession>A0A926DXP9</accession>
<dbReference type="InterPro" id="IPR058240">
    <property type="entry name" value="rSAM_sf"/>
</dbReference>
<keyword evidence="4" id="KW-0479">Metal-binding</keyword>
<dbReference type="Proteomes" id="UP000653127">
    <property type="component" value="Unassembled WGS sequence"/>
</dbReference>
<dbReference type="InterPro" id="IPR032432">
    <property type="entry name" value="Radical_SAM_C"/>
</dbReference>
<dbReference type="GO" id="GO:0051539">
    <property type="term" value="F:4 iron, 4 sulfur cluster binding"/>
    <property type="evidence" value="ECO:0007669"/>
    <property type="project" value="UniProtKB-KW"/>
</dbReference>
<keyword evidence="2" id="KW-0004">4Fe-4S</keyword>
<dbReference type="PANTHER" id="PTHR11135">
    <property type="entry name" value="HISTONE ACETYLTRANSFERASE-RELATED"/>
    <property type="match status" value="1"/>
</dbReference>
<dbReference type="CDD" id="cd01335">
    <property type="entry name" value="Radical_SAM"/>
    <property type="match status" value="1"/>
</dbReference>
<dbReference type="EMBL" id="JACRST010000001">
    <property type="protein sequence ID" value="MBC8545529.1"/>
    <property type="molecule type" value="Genomic_DNA"/>
</dbReference>
<evidence type="ECO:0000259" key="7">
    <source>
        <dbReference type="PROSITE" id="PS51918"/>
    </source>
</evidence>
<feature type="domain" description="Radical SAM core" evidence="7">
    <location>
        <begin position="1"/>
        <end position="238"/>
    </location>
</feature>
<dbReference type="SMART" id="SM00729">
    <property type="entry name" value="Elp3"/>
    <property type="match status" value="1"/>
</dbReference>
<dbReference type="GO" id="GO:0003824">
    <property type="term" value="F:catalytic activity"/>
    <property type="evidence" value="ECO:0007669"/>
    <property type="project" value="InterPro"/>
</dbReference>
<sequence>MKHANIAIFVPHVGCPNRCSFCDQRRITGVQAPPDGGAVRAACEQALQQMGEERARNAEVAFFGGSFTAIPREYMIELLEAARPFVWEHAFHGIRISTRPDAIDPEVLGLLRVYGVTAIELGAQSMDDEVLRLNRRGHTARDVENASRMIRAGGFSLGHQMMFGLYGDTAEKTIATARRLAALKPDTMRVYPTVVLKNTMLAELYEQGRYRPLTVPEAVRMSAWLLNYFETHGVSVIRLGLHASRELEENMIAGGYHAALGELCANELFRQRILRELEQCNPPLGKLVVEVAPGRVSQAVGQRRSNALMLEQRGYQPKFCPNRSLTGYQCRFRWPLSKQRK</sequence>
<dbReference type="InterPro" id="IPR006638">
    <property type="entry name" value="Elp3/MiaA/NifB-like_rSAM"/>
</dbReference>
<dbReference type="InterPro" id="IPR023404">
    <property type="entry name" value="rSAM_horseshoe"/>
</dbReference>
<evidence type="ECO:0000256" key="6">
    <source>
        <dbReference type="ARBA" id="ARBA00023014"/>
    </source>
</evidence>
<evidence type="ECO:0000256" key="4">
    <source>
        <dbReference type="ARBA" id="ARBA00022723"/>
    </source>
</evidence>
<dbReference type="AlphaFoldDB" id="A0A926DXP9"/>
<evidence type="ECO:0000313" key="8">
    <source>
        <dbReference type="EMBL" id="MBC8545529.1"/>
    </source>
</evidence>
<dbReference type="GO" id="GO:0046872">
    <property type="term" value="F:metal ion binding"/>
    <property type="evidence" value="ECO:0007669"/>
    <property type="project" value="UniProtKB-KW"/>
</dbReference>
<protein>
    <submittedName>
        <fullName evidence="8">Radical SAM protein</fullName>
    </submittedName>
</protein>
<dbReference type="InterPro" id="IPR007197">
    <property type="entry name" value="rSAM"/>
</dbReference>
<reference evidence="8" key="1">
    <citation type="submission" date="2020-08" db="EMBL/GenBank/DDBJ databases">
        <title>Genome public.</title>
        <authorList>
            <person name="Liu C."/>
            <person name="Sun Q."/>
        </authorList>
    </citation>
    <scope>NUCLEOTIDE SEQUENCE</scope>
    <source>
        <strain evidence="8">NSJ-31</strain>
    </source>
</reference>
<dbReference type="SFLD" id="SFLDG01082">
    <property type="entry name" value="B12-binding_domain_containing"/>
    <property type="match status" value="1"/>
</dbReference>
<gene>
    <name evidence="8" type="ORF">H8711_01075</name>
</gene>
<dbReference type="GO" id="GO:0002926">
    <property type="term" value="P:tRNA wobble base 5-methoxycarbonylmethyl-2-thiouridinylation"/>
    <property type="evidence" value="ECO:0007669"/>
    <property type="project" value="TreeGrafter"/>
</dbReference>
<evidence type="ECO:0000256" key="5">
    <source>
        <dbReference type="ARBA" id="ARBA00023004"/>
    </source>
</evidence>
<evidence type="ECO:0000256" key="2">
    <source>
        <dbReference type="ARBA" id="ARBA00022485"/>
    </source>
</evidence>
<dbReference type="InterPro" id="IPR039661">
    <property type="entry name" value="ELP3"/>
</dbReference>
<dbReference type="SFLD" id="SFLDS00029">
    <property type="entry name" value="Radical_SAM"/>
    <property type="match status" value="1"/>
</dbReference>
<comment type="cofactor">
    <cofactor evidence="1">
        <name>[4Fe-4S] cluster</name>
        <dbReference type="ChEBI" id="CHEBI:49883"/>
    </cofactor>
</comment>
<dbReference type="Pfam" id="PF16199">
    <property type="entry name" value="Radical_SAM_C"/>
    <property type="match status" value="1"/>
</dbReference>
<keyword evidence="3" id="KW-0949">S-adenosyl-L-methionine</keyword>
<keyword evidence="5" id="KW-0408">Iron</keyword>
<keyword evidence="9" id="KW-1185">Reference proteome</keyword>
<dbReference type="Gene3D" id="3.80.30.20">
    <property type="entry name" value="tm_1862 like domain"/>
    <property type="match status" value="1"/>
</dbReference>
<dbReference type="SFLD" id="SFLDG01086">
    <property type="entry name" value="elongater_protein-like"/>
    <property type="match status" value="1"/>
</dbReference>
<dbReference type="PANTHER" id="PTHR11135:SF0">
    <property type="entry name" value="ELONGATOR COMPLEX PROTEIN 3"/>
    <property type="match status" value="1"/>
</dbReference>
<dbReference type="Pfam" id="PF04055">
    <property type="entry name" value="Radical_SAM"/>
    <property type="match status" value="1"/>
</dbReference>
<dbReference type="GO" id="GO:0005737">
    <property type="term" value="C:cytoplasm"/>
    <property type="evidence" value="ECO:0007669"/>
    <property type="project" value="TreeGrafter"/>
</dbReference>
<keyword evidence="6" id="KW-0411">Iron-sulfur</keyword>
<dbReference type="SUPFAM" id="SSF102114">
    <property type="entry name" value="Radical SAM enzymes"/>
    <property type="match status" value="1"/>
</dbReference>
<evidence type="ECO:0000313" key="9">
    <source>
        <dbReference type="Proteomes" id="UP000653127"/>
    </source>
</evidence>
<evidence type="ECO:0000256" key="3">
    <source>
        <dbReference type="ARBA" id="ARBA00022691"/>
    </source>
</evidence>
<organism evidence="8 9">
    <name type="scientific">Ligaoa zhengdingensis</name>
    <dbReference type="NCBI Taxonomy" id="2763658"/>
    <lineage>
        <taxon>Bacteria</taxon>
        <taxon>Bacillati</taxon>
        <taxon>Bacillota</taxon>
        <taxon>Clostridia</taxon>
        <taxon>Eubacteriales</taxon>
        <taxon>Oscillospiraceae</taxon>
        <taxon>Ligaoa</taxon>
    </lineage>
</organism>
<evidence type="ECO:0000256" key="1">
    <source>
        <dbReference type="ARBA" id="ARBA00001966"/>
    </source>
</evidence>
<name>A0A926DXP9_9FIRM</name>
<proteinExistence type="predicted"/>
<comment type="caution">
    <text evidence="8">The sequence shown here is derived from an EMBL/GenBank/DDBJ whole genome shotgun (WGS) entry which is preliminary data.</text>
</comment>
<dbReference type="RefSeq" id="WP_249281682.1">
    <property type="nucleotide sequence ID" value="NZ_JACRST010000001.1"/>
</dbReference>